<evidence type="ECO:0000256" key="8">
    <source>
        <dbReference type="PROSITE-ProRule" id="PRU00703"/>
    </source>
</evidence>
<gene>
    <name evidence="13" type="ORF">GMD78_09075</name>
</gene>
<evidence type="ECO:0000256" key="1">
    <source>
        <dbReference type="ARBA" id="ARBA00004141"/>
    </source>
</evidence>
<dbReference type="PROSITE" id="PS51371">
    <property type="entry name" value="CBS"/>
    <property type="match status" value="2"/>
</dbReference>
<feature type="transmembrane region" description="Helical" evidence="10">
    <location>
        <begin position="114"/>
        <end position="136"/>
    </location>
</feature>
<dbReference type="GO" id="GO:0005886">
    <property type="term" value="C:plasma membrane"/>
    <property type="evidence" value="ECO:0007669"/>
    <property type="project" value="TreeGrafter"/>
</dbReference>
<keyword evidence="7 9" id="KW-0472">Membrane</keyword>
<dbReference type="PANTHER" id="PTHR22777">
    <property type="entry name" value="HEMOLYSIN-RELATED"/>
    <property type="match status" value="1"/>
</dbReference>
<dbReference type="InterPro" id="IPR002550">
    <property type="entry name" value="CNNM"/>
</dbReference>
<sequence length="409" mass="46283">MIIAIIILLFVSLFFSGSETALTATNKMRLQTRANNNDTKSEKLLTIVSRPDEFITTILIGNNIANILLPTLVTMVAIDYGVNVAVASALLTIVIIIFAEVIPKSIAAAFPDRIAYLIYPVIRFLIFLFKPLTILLNGMTGLIVRLLSRGEEENNTISKEELRAMVDIAGTEGTFKEEESHRIKGVLDFYNLNVNDALKTPRVDVIALPLQATYEEVRDIVIRHPFTRYPVYEDDLDSIVGVFHSKFLIIWSTEPNKSLEHFIDKNPLIVYEFHSIELVFRKMMQEKKHMAIVLDEYGGTEGILTQEDIIEAMIGLEIEDETDLAGESLIEKLTETEIICNGKITLHRLNSLLHTDIPEEEDVLAAYLLKEFNYFPEEGEVLERDGLIFSILGVEGRTIKRVRIVKDLK</sequence>
<dbReference type="Proteomes" id="UP000469125">
    <property type="component" value="Unassembled WGS sequence"/>
</dbReference>
<evidence type="ECO:0000313" key="14">
    <source>
        <dbReference type="Proteomes" id="UP000469125"/>
    </source>
</evidence>
<accession>A0A6N8FG45</accession>
<dbReference type="SMART" id="SM01091">
    <property type="entry name" value="CorC_HlyC"/>
    <property type="match status" value="1"/>
</dbReference>
<evidence type="ECO:0000259" key="11">
    <source>
        <dbReference type="PROSITE" id="PS51371"/>
    </source>
</evidence>
<comment type="similarity">
    <text evidence="2">Belongs to the UPF0053 family.</text>
</comment>
<dbReference type="Gene3D" id="3.10.580.10">
    <property type="entry name" value="CBS-domain"/>
    <property type="match status" value="1"/>
</dbReference>
<evidence type="ECO:0000256" key="5">
    <source>
        <dbReference type="ARBA" id="ARBA00022989"/>
    </source>
</evidence>
<keyword evidence="4" id="KW-0677">Repeat</keyword>
<feature type="domain" description="CBS" evidence="11">
    <location>
        <begin position="263"/>
        <end position="321"/>
    </location>
</feature>
<dbReference type="Pfam" id="PF03471">
    <property type="entry name" value="CorC_HlyC"/>
    <property type="match status" value="1"/>
</dbReference>
<organism evidence="13 14">
    <name type="scientific">Ornithinibacillus caprae</name>
    <dbReference type="NCBI Taxonomy" id="2678566"/>
    <lineage>
        <taxon>Bacteria</taxon>
        <taxon>Bacillati</taxon>
        <taxon>Bacillota</taxon>
        <taxon>Bacilli</taxon>
        <taxon>Bacillales</taxon>
        <taxon>Bacillaceae</taxon>
        <taxon>Ornithinibacillus</taxon>
    </lineage>
</organism>
<keyword evidence="5 9" id="KW-1133">Transmembrane helix</keyword>
<feature type="domain" description="CBS" evidence="11">
    <location>
        <begin position="199"/>
        <end position="258"/>
    </location>
</feature>
<feature type="transmembrane region" description="Helical" evidence="10">
    <location>
        <begin position="80"/>
        <end position="102"/>
    </location>
</feature>
<dbReference type="SUPFAM" id="SSF56176">
    <property type="entry name" value="FAD-binding/transporter-associated domain-like"/>
    <property type="match status" value="1"/>
</dbReference>
<evidence type="ECO:0000256" key="4">
    <source>
        <dbReference type="ARBA" id="ARBA00022737"/>
    </source>
</evidence>
<comment type="subcellular location">
    <subcellularLocation>
        <location evidence="1">Membrane</location>
        <topology evidence="1">Multi-pass membrane protein</topology>
    </subcellularLocation>
</comment>
<evidence type="ECO:0000313" key="13">
    <source>
        <dbReference type="EMBL" id="MUK88540.1"/>
    </source>
</evidence>
<keyword evidence="3 9" id="KW-0812">Transmembrane</keyword>
<protein>
    <submittedName>
        <fullName evidence="13">DUF21 domain-containing protein</fullName>
    </submittedName>
</protein>
<evidence type="ECO:0000256" key="6">
    <source>
        <dbReference type="ARBA" id="ARBA00023122"/>
    </source>
</evidence>
<dbReference type="SUPFAM" id="SSF54631">
    <property type="entry name" value="CBS-domain pair"/>
    <property type="match status" value="1"/>
</dbReference>
<dbReference type="InterPro" id="IPR036318">
    <property type="entry name" value="FAD-bd_PCMH-like_sf"/>
</dbReference>
<reference evidence="13 14" key="1">
    <citation type="submission" date="2019-11" db="EMBL/GenBank/DDBJ databases">
        <authorList>
            <person name="Li X."/>
        </authorList>
    </citation>
    <scope>NUCLEOTIDE SEQUENCE [LARGE SCALE GENOMIC DNA]</scope>
    <source>
        <strain evidence="13 14">L9</strain>
    </source>
</reference>
<dbReference type="CDD" id="cd04590">
    <property type="entry name" value="CBS_pair_CorC_HlyC_assoc"/>
    <property type="match status" value="1"/>
</dbReference>
<name>A0A6N8FG45_9BACI</name>
<comment type="caution">
    <text evidence="13">The sequence shown here is derived from an EMBL/GenBank/DDBJ whole genome shotgun (WGS) entry which is preliminary data.</text>
</comment>
<keyword evidence="6 8" id="KW-0129">CBS domain</keyword>
<dbReference type="EMBL" id="WOCA01000006">
    <property type="protein sequence ID" value="MUK88540.1"/>
    <property type="molecule type" value="Genomic_DNA"/>
</dbReference>
<dbReference type="Pfam" id="PF00571">
    <property type="entry name" value="CBS"/>
    <property type="match status" value="2"/>
</dbReference>
<evidence type="ECO:0000256" key="2">
    <source>
        <dbReference type="ARBA" id="ARBA00006337"/>
    </source>
</evidence>
<dbReference type="InterPro" id="IPR016169">
    <property type="entry name" value="FAD-bd_PCMH_sub2"/>
</dbReference>
<dbReference type="InterPro" id="IPR005170">
    <property type="entry name" value="Transptr-assoc_dom"/>
</dbReference>
<keyword evidence="14" id="KW-1185">Reference proteome</keyword>
<dbReference type="InterPro" id="IPR046342">
    <property type="entry name" value="CBS_dom_sf"/>
</dbReference>
<evidence type="ECO:0000256" key="7">
    <source>
        <dbReference type="ARBA" id="ARBA00023136"/>
    </source>
</evidence>
<proteinExistence type="inferred from homology"/>
<dbReference type="InterPro" id="IPR000644">
    <property type="entry name" value="CBS_dom"/>
</dbReference>
<dbReference type="GO" id="GO:0050660">
    <property type="term" value="F:flavin adenine dinucleotide binding"/>
    <property type="evidence" value="ECO:0007669"/>
    <property type="project" value="InterPro"/>
</dbReference>
<dbReference type="AlphaFoldDB" id="A0A6N8FG45"/>
<dbReference type="PANTHER" id="PTHR22777:SF17">
    <property type="entry name" value="UPF0053 PROTEIN SLL0260"/>
    <property type="match status" value="1"/>
</dbReference>
<evidence type="ECO:0000256" key="9">
    <source>
        <dbReference type="PROSITE-ProRule" id="PRU01193"/>
    </source>
</evidence>
<evidence type="ECO:0000256" key="10">
    <source>
        <dbReference type="SAM" id="Phobius"/>
    </source>
</evidence>
<dbReference type="Gene3D" id="3.30.465.10">
    <property type="match status" value="1"/>
</dbReference>
<dbReference type="RefSeq" id="WP_343042219.1">
    <property type="nucleotide sequence ID" value="NZ_WOCA01000006.1"/>
</dbReference>
<dbReference type="PROSITE" id="PS51846">
    <property type="entry name" value="CNNM"/>
    <property type="match status" value="1"/>
</dbReference>
<evidence type="ECO:0000259" key="12">
    <source>
        <dbReference type="PROSITE" id="PS51846"/>
    </source>
</evidence>
<dbReference type="InterPro" id="IPR044751">
    <property type="entry name" value="Ion_transp-like_CBS"/>
</dbReference>
<evidence type="ECO:0000256" key="3">
    <source>
        <dbReference type="ARBA" id="ARBA00022692"/>
    </source>
</evidence>
<dbReference type="Pfam" id="PF01595">
    <property type="entry name" value="CNNM"/>
    <property type="match status" value="1"/>
</dbReference>
<feature type="domain" description="CNNM transmembrane" evidence="12">
    <location>
        <begin position="1"/>
        <end position="179"/>
    </location>
</feature>